<evidence type="ECO:0000256" key="1">
    <source>
        <dbReference type="ARBA" id="ARBA00022741"/>
    </source>
</evidence>
<dbReference type="Gene3D" id="3.30.420.40">
    <property type="match status" value="1"/>
</dbReference>
<dbReference type="EMBL" id="JASCZI010213772">
    <property type="protein sequence ID" value="MED6201616.1"/>
    <property type="molecule type" value="Genomic_DNA"/>
</dbReference>
<proteinExistence type="predicted"/>
<dbReference type="Proteomes" id="UP001341840">
    <property type="component" value="Unassembled WGS sequence"/>
</dbReference>
<gene>
    <name evidence="3" type="ORF">PIB30_096767</name>
</gene>
<name>A0ABU6XVD4_9FABA</name>
<dbReference type="Pfam" id="PF00012">
    <property type="entry name" value="HSP70"/>
    <property type="match status" value="1"/>
</dbReference>
<organism evidence="3 4">
    <name type="scientific">Stylosanthes scabra</name>
    <dbReference type="NCBI Taxonomy" id="79078"/>
    <lineage>
        <taxon>Eukaryota</taxon>
        <taxon>Viridiplantae</taxon>
        <taxon>Streptophyta</taxon>
        <taxon>Embryophyta</taxon>
        <taxon>Tracheophyta</taxon>
        <taxon>Spermatophyta</taxon>
        <taxon>Magnoliopsida</taxon>
        <taxon>eudicotyledons</taxon>
        <taxon>Gunneridae</taxon>
        <taxon>Pentapetalae</taxon>
        <taxon>rosids</taxon>
        <taxon>fabids</taxon>
        <taxon>Fabales</taxon>
        <taxon>Fabaceae</taxon>
        <taxon>Papilionoideae</taxon>
        <taxon>50 kb inversion clade</taxon>
        <taxon>dalbergioids sensu lato</taxon>
        <taxon>Dalbergieae</taxon>
        <taxon>Pterocarpus clade</taxon>
        <taxon>Stylosanthes</taxon>
    </lineage>
</organism>
<dbReference type="Gene3D" id="3.90.640.10">
    <property type="entry name" value="Actin, Chain A, domain 4"/>
    <property type="match status" value="1"/>
</dbReference>
<sequence length="322" mass="35536">MEFESKLVSGENEIYAKIQLVAESIVVDARRRGPIMCGGNKSAVSLAIVPILSSMQIMLGGTKEGPPFAELHFRIESPSVNLLDACVAAEAIEVRVVDESASSLPTGRNNDFIRGKVVVIDISSSSSKLKAYAERSPSHAHETSIAETLLQGIEFQFSIIHGKHEELNNDLIKKGMEIVHKCIDDAKMEKREVHEVINVHKVVAYGFALFQATVFSKSYSIVPNTTLVDVTSLSLGVATHGDLRSVVLLKNTVFHENNLLGVFLFEKLSLVCQVHHVNGSFKFDFHGILNHSEEAEKIAWSIIIIDEIHSIAIKWEKTYGEC</sequence>
<dbReference type="PANTHER" id="PTHR19375">
    <property type="entry name" value="HEAT SHOCK PROTEIN 70KDA"/>
    <property type="match status" value="1"/>
</dbReference>
<evidence type="ECO:0000313" key="3">
    <source>
        <dbReference type="EMBL" id="MED6201616.1"/>
    </source>
</evidence>
<keyword evidence="4" id="KW-1185">Reference proteome</keyword>
<accession>A0ABU6XVD4</accession>
<keyword evidence="2" id="KW-0067">ATP-binding</keyword>
<protein>
    <submittedName>
        <fullName evidence="3">Uncharacterized protein</fullName>
    </submittedName>
</protein>
<evidence type="ECO:0000313" key="4">
    <source>
        <dbReference type="Proteomes" id="UP001341840"/>
    </source>
</evidence>
<evidence type="ECO:0000256" key="2">
    <source>
        <dbReference type="ARBA" id="ARBA00022840"/>
    </source>
</evidence>
<dbReference type="InterPro" id="IPR013126">
    <property type="entry name" value="Hsp_70_fam"/>
</dbReference>
<comment type="caution">
    <text evidence="3">The sequence shown here is derived from an EMBL/GenBank/DDBJ whole genome shotgun (WGS) entry which is preliminary data.</text>
</comment>
<reference evidence="3 4" key="1">
    <citation type="journal article" date="2023" name="Plants (Basel)">
        <title>Bridging the Gap: Combining Genomics and Transcriptomics Approaches to Understand Stylosanthes scabra, an Orphan Legume from the Brazilian Caatinga.</title>
        <authorList>
            <person name="Ferreira-Neto J.R.C."/>
            <person name="da Silva M.D."/>
            <person name="Binneck E."/>
            <person name="de Melo N.F."/>
            <person name="da Silva R.H."/>
            <person name="de Melo A.L.T.M."/>
            <person name="Pandolfi V."/>
            <person name="Bustamante F.O."/>
            <person name="Brasileiro-Vidal A.C."/>
            <person name="Benko-Iseppon A.M."/>
        </authorList>
    </citation>
    <scope>NUCLEOTIDE SEQUENCE [LARGE SCALE GENOMIC DNA]</scope>
    <source>
        <tissue evidence="3">Leaves</tissue>
    </source>
</reference>
<keyword evidence="1" id="KW-0547">Nucleotide-binding</keyword>